<accession>A0A2P6RP86</accession>
<organism evidence="2 3">
    <name type="scientific">Rosa chinensis</name>
    <name type="common">China rose</name>
    <dbReference type="NCBI Taxonomy" id="74649"/>
    <lineage>
        <taxon>Eukaryota</taxon>
        <taxon>Viridiplantae</taxon>
        <taxon>Streptophyta</taxon>
        <taxon>Embryophyta</taxon>
        <taxon>Tracheophyta</taxon>
        <taxon>Spermatophyta</taxon>
        <taxon>Magnoliopsida</taxon>
        <taxon>eudicotyledons</taxon>
        <taxon>Gunneridae</taxon>
        <taxon>Pentapetalae</taxon>
        <taxon>rosids</taxon>
        <taxon>fabids</taxon>
        <taxon>Rosales</taxon>
        <taxon>Rosaceae</taxon>
        <taxon>Rosoideae</taxon>
        <taxon>Rosoideae incertae sedis</taxon>
        <taxon>Rosa</taxon>
    </lineage>
</organism>
<reference evidence="2 3" key="1">
    <citation type="journal article" date="2018" name="Nat. Genet.">
        <title>The Rosa genome provides new insights in the design of modern roses.</title>
        <authorList>
            <person name="Bendahmane M."/>
        </authorList>
    </citation>
    <scope>NUCLEOTIDE SEQUENCE [LARGE SCALE GENOMIC DNA]</scope>
    <source>
        <strain evidence="3">cv. Old Blush</strain>
    </source>
</reference>
<proteinExistence type="predicted"/>
<name>A0A2P6RP86_ROSCH</name>
<feature type="region of interest" description="Disordered" evidence="1">
    <location>
        <begin position="20"/>
        <end position="47"/>
    </location>
</feature>
<keyword evidence="3" id="KW-1185">Reference proteome</keyword>
<dbReference type="AlphaFoldDB" id="A0A2P6RP86"/>
<comment type="caution">
    <text evidence="2">The sequence shown here is derived from an EMBL/GenBank/DDBJ whole genome shotgun (WGS) entry which is preliminary data.</text>
</comment>
<protein>
    <submittedName>
        <fullName evidence="2">Uncharacterized protein</fullName>
    </submittedName>
</protein>
<evidence type="ECO:0000313" key="3">
    <source>
        <dbReference type="Proteomes" id="UP000238479"/>
    </source>
</evidence>
<evidence type="ECO:0000256" key="1">
    <source>
        <dbReference type="SAM" id="MobiDB-lite"/>
    </source>
</evidence>
<evidence type="ECO:0000313" key="2">
    <source>
        <dbReference type="EMBL" id="PRQ48253.1"/>
    </source>
</evidence>
<gene>
    <name evidence="2" type="ORF">RchiOBHm_Chr2g0108651</name>
</gene>
<dbReference type="Gramene" id="PRQ48253">
    <property type="protein sequence ID" value="PRQ48253"/>
    <property type="gene ID" value="RchiOBHm_Chr2g0108651"/>
</dbReference>
<sequence>MARYMYQKYMREKILRYRRGKVHHDSSNKSPNWQRGNRRLTKETGEI</sequence>
<dbReference type="EMBL" id="PDCK01000040">
    <property type="protein sequence ID" value="PRQ48253.1"/>
    <property type="molecule type" value="Genomic_DNA"/>
</dbReference>
<dbReference type="Proteomes" id="UP000238479">
    <property type="component" value="Chromosome 2"/>
</dbReference>